<dbReference type="Proteomes" id="UP001227126">
    <property type="component" value="Unassembled WGS sequence"/>
</dbReference>
<dbReference type="EMBL" id="JASNJE010000032">
    <property type="protein sequence ID" value="MDK3075224.1"/>
    <property type="molecule type" value="Genomic_DNA"/>
</dbReference>
<proteinExistence type="predicted"/>
<evidence type="ECO:0000313" key="3">
    <source>
        <dbReference type="EMBL" id="MDK3075224.1"/>
    </source>
</evidence>
<evidence type="ECO:0000313" key="4">
    <source>
        <dbReference type="Proteomes" id="UP001227126"/>
    </source>
</evidence>
<protein>
    <submittedName>
        <fullName evidence="3">SUMF1/EgtB/PvdO family nonheme iron enzyme</fullName>
    </submittedName>
</protein>
<accession>A0ABT7FKC6</accession>
<organism evidence="3 4">
    <name type="scientific">Sedimentitalea xiamensis</name>
    <dbReference type="NCBI Taxonomy" id="3050037"/>
    <lineage>
        <taxon>Bacteria</taxon>
        <taxon>Pseudomonadati</taxon>
        <taxon>Pseudomonadota</taxon>
        <taxon>Alphaproteobacteria</taxon>
        <taxon>Rhodobacterales</taxon>
        <taxon>Paracoccaceae</taxon>
        <taxon>Sedimentitalea</taxon>
    </lineage>
</organism>
<gene>
    <name evidence="3" type="ORF">QO034_19225</name>
</gene>
<dbReference type="InterPro" id="IPR051043">
    <property type="entry name" value="Sulfatase_Mod_Factor_Kinase"/>
</dbReference>
<comment type="caution">
    <text evidence="3">The sequence shown here is derived from an EMBL/GenBank/DDBJ whole genome shotgun (WGS) entry which is preliminary data.</text>
</comment>
<feature type="domain" description="Sulfatase-modifying factor enzyme-like" evidence="2">
    <location>
        <begin position="146"/>
        <end position="296"/>
    </location>
</feature>
<keyword evidence="4" id="KW-1185">Reference proteome</keyword>
<sequence>MTGFRPGLLLLLAFLTVQAAPDPARAEEEPWPLDLTDPAHDSAPADLMLPMPCGAAMAFQKVTVPVDASDPLADRRVRLGQSLDRTGYSDYFLPAFLRGPFSDSDPGTTHYFIARYELTRGQFRALNGDCAPPDRTDRLAQGGLGWFDAVGLAQTYTEWLYRTHPEALPRAGDAAGFLRLPTEAEWEYATRGGARIDETEFLGLTFFGTGDPRNYALFQAPGSSRGRLGPVAVRKPNPLGLYDVYGNAEELMLEPFRLNAIGRMGGQVGGIVTRGGSVLSSAEQMYSAQRTEYPPYDPATGAPLRSETFGVRLVIASHIATSDARLRAIRDRWIALAGGDGDAQKAEDPVAQITRLIEAEVDPRRKAALDGLKLDLRRSREQAQTALQQSARATLLAGAVFVDSLRENAERIDSKASNIRMLIDLQRAGNNSAFYGRQVAGHVAEIAALREVQSTFLLSFRAALETLSGDLEAADREIAYTVLREELSLSARGTTLEMLDRFWLDLAAYQARPDINSADLLKIALE</sequence>
<dbReference type="InterPro" id="IPR042095">
    <property type="entry name" value="SUMF_sf"/>
</dbReference>
<dbReference type="InterPro" id="IPR016187">
    <property type="entry name" value="CTDL_fold"/>
</dbReference>
<dbReference type="Gene3D" id="3.90.1580.10">
    <property type="entry name" value="paralog of FGE (formylglycine-generating enzyme)"/>
    <property type="match status" value="1"/>
</dbReference>
<keyword evidence="1" id="KW-0732">Signal</keyword>
<dbReference type="RefSeq" id="WP_284487154.1">
    <property type="nucleotide sequence ID" value="NZ_JASNJE010000032.1"/>
</dbReference>
<feature type="chain" id="PRO_5045486882" evidence="1">
    <location>
        <begin position="20"/>
        <end position="526"/>
    </location>
</feature>
<reference evidence="3 4" key="1">
    <citation type="submission" date="2023-05" db="EMBL/GenBank/DDBJ databases">
        <title>Sedimentitalea sp. nov. JM2-8.</title>
        <authorList>
            <person name="Huang J."/>
        </authorList>
    </citation>
    <scope>NUCLEOTIDE SEQUENCE [LARGE SCALE GENOMIC DNA]</scope>
    <source>
        <strain evidence="3 4">JM2-8</strain>
    </source>
</reference>
<feature type="signal peptide" evidence="1">
    <location>
        <begin position="1"/>
        <end position="19"/>
    </location>
</feature>
<name>A0ABT7FKC6_9RHOB</name>
<dbReference type="SUPFAM" id="SSF56436">
    <property type="entry name" value="C-type lectin-like"/>
    <property type="match status" value="1"/>
</dbReference>
<evidence type="ECO:0000259" key="2">
    <source>
        <dbReference type="Pfam" id="PF03781"/>
    </source>
</evidence>
<evidence type="ECO:0000256" key="1">
    <source>
        <dbReference type="SAM" id="SignalP"/>
    </source>
</evidence>
<dbReference type="PANTHER" id="PTHR23150">
    <property type="entry name" value="SULFATASE MODIFYING FACTOR 1, 2"/>
    <property type="match status" value="1"/>
</dbReference>
<dbReference type="Pfam" id="PF03781">
    <property type="entry name" value="FGE-sulfatase"/>
    <property type="match status" value="1"/>
</dbReference>
<dbReference type="InterPro" id="IPR005532">
    <property type="entry name" value="SUMF_dom"/>
</dbReference>
<dbReference type="PANTHER" id="PTHR23150:SF19">
    <property type="entry name" value="FORMYLGLYCINE-GENERATING ENZYME"/>
    <property type="match status" value="1"/>
</dbReference>